<name>A0A9P8V7Z6_9PEZI</name>
<dbReference type="EMBL" id="JAGSXJ010000018">
    <property type="protein sequence ID" value="KAH6682341.1"/>
    <property type="molecule type" value="Genomic_DNA"/>
</dbReference>
<evidence type="ECO:0000313" key="2">
    <source>
        <dbReference type="EMBL" id="KAH6682341.1"/>
    </source>
</evidence>
<keyword evidence="1" id="KW-1133">Transmembrane helix</keyword>
<feature type="transmembrane region" description="Helical" evidence="1">
    <location>
        <begin position="255"/>
        <end position="276"/>
    </location>
</feature>
<comment type="caution">
    <text evidence="2">The sequence shown here is derived from an EMBL/GenBank/DDBJ whole genome shotgun (WGS) entry which is preliminary data.</text>
</comment>
<gene>
    <name evidence="2" type="ORF">F5X68DRAFT_25372</name>
</gene>
<feature type="transmembrane region" description="Helical" evidence="1">
    <location>
        <begin position="350"/>
        <end position="370"/>
    </location>
</feature>
<evidence type="ECO:0000256" key="1">
    <source>
        <dbReference type="SAM" id="Phobius"/>
    </source>
</evidence>
<keyword evidence="1" id="KW-0812">Transmembrane</keyword>
<keyword evidence="1" id="KW-0472">Membrane</keyword>
<feature type="transmembrane region" description="Helical" evidence="1">
    <location>
        <begin position="97"/>
        <end position="123"/>
    </location>
</feature>
<organism evidence="2 3">
    <name type="scientific">Plectosphaerella plurivora</name>
    <dbReference type="NCBI Taxonomy" id="936078"/>
    <lineage>
        <taxon>Eukaryota</taxon>
        <taxon>Fungi</taxon>
        <taxon>Dikarya</taxon>
        <taxon>Ascomycota</taxon>
        <taxon>Pezizomycotina</taxon>
        <taxon>Sordariomycetes</taxon>
        <taxon>Hypocreomycetidae</taxon>
        <taxon>Glomerellales</taxon>
        <taxon>Plectosphaerellaceae</taxon>
        <taxon>Plectosphaerella</taxon>
    </lineage>
</organism>
<dbReference type="AlphaFoldDB" id="A0A9P8V7Z6"/>
<dbReference type="PANTHER" id="PTHR35043">
    <property type="entry name" value="TRANSCRIPTION FACTOR DOMAIN-CONTAINING PROTEIN"/>
    <property type="match status" value="1"/>
</dbReference>
<evidence type="ECO:0000313" key="3">
    <source>
        <dbReference type="Proteomes" id="UP000770015"/>
    </source>
</evidence>
<dbReference type="Proteomes" id="UP000770015">
    <property type="component" value="Unassembled WGS sequence"/>
</dbReference>
<dbReference type="PANTHER" id="PTHR35043:SF7">
    <property type="entry name" value="TRANSCRIPTION FACTOR DOMAIN-CONTAINING PROTEIN"/>
    <property type="match status" value="1"/>
</dbReference>
<feature type="transmembrane region" description="Helical" evidence="1">
    <location>
        <begin position="288"/>
        <end position="307"/>
    </location>
</feature>
<protein>
    <submittedName>
        <fullName evidence="2">Uncharacterized protein</fullName>
    </submittedName>
</protein>
<dbReference type="OrthoDB" id="3061561at2759"/>
<accession>A0A9P8V7Z6</accession>
<keyword evidence="3" id="KW-1185">Reference proteome</keyword>
<proteinExistence type="predicted"/>
<reference evidence="2" key="1">
    <citation type="journal article" date="2021" name="Nat. Commun.">
        <title>Genetic determinants of endophytism in the Arabidopsis root mycobiome.</title>
        <authorList>
            <person name="Mesny F."/>
            <person name="Miyauchi S."/>
            <person name="Thiergart T."/>
            <person name="Pickel B."/>
            <person name="Atanasova L."/>
            <person name="Karlsson M."/>
            <person name="Huettel B."/>
            <person name="Barry K.W."/>
            <person name="Haridas S."/>
            <person name="Chen C."/>
            <person name="Bauer D."/>
            <person name="Andreopoulos W."/>
            <person name="Pangilinan J."/>
            <person name="LaButti K."/>
            <person name="Riley R."/>
            <person name="Lipzen A."/>
            <person name="Clum A."/>
            <person name="Drula E."/>
            <person name="Henrissat B."/>
            <person name="Kohler A."/>
            <person name="Grigoriev I.V."/>
            <person name="Martin F.M."/>
            <person name="Hacquard S."/>
        </authorList>
    </citation>
    <scope>NUCLEOTIDE SEQUENCE</scope>
    <source>
        <strain evidence="2">MPI-SDFR-AT-0117</strain>
    </source>
</reference>
<sequence length="398" mass="44844">MGGVRFDTPTLARFMDPIDMRYLADIHKLEIEEVEGAGDRPPWQLTPEGTLDLARLGQWLYISPGRISDRSKADSLQKGLIVLQVSWMLTSCIARKWYGLPLTLLEVHTMVHVVCAFVMYALWFKKPVNVRDPEVLDDAEGRADAIAYLCHVSLRPDEVLRFRPRSSLEDTPACGCGAADRVYVSQRPRETYDAEQHRLQHRRWHAAVKAARAVDSDRDRITPSEECVAFRPRNRVLDNVASGSTQDSLTMATTLWVLGFSLCVIPILYGGIHLTAWSSEFPSDIECLLWRVSSISIMLTMVVWPWASIVGIDALPGKDVASGFMDAEFVDGSDATQNLVKWLFTRPVTYTVWLVLTGVLLASLFGRFYLVVESFISLRAVPVGAYWVPSWLKYIPHV</sequence>